<gene>
    <name evidence="2" type="ORF">MUN80_02565</name>
</gene>
<organism evidence="2 3">
    <name type="scientific">Hymenobacter cellulosivorans</name>
    <dbReference type="NCBI Taxonomy" id="2932249"/>
    <lineage>
        <taxon>Bacteria</taxon>
        <taxon>Pseudomonadati</taxon>
        <taxon>Bacteroidota</taxon>
        <taxon>Cytophagia</taxon>
        <taxon>Cytophagales</taxon>
        <taxon>Hymenobacteraceae</taxon>
        <taxon>Hymenobacter</taxon>
    </lineage>
</organism>
<accession>A0ABY4FAF2</accession>
<dbReference type="Proteomes" id="UP000831785">
    <property type="component" value="Chromosome"/>
</dbReference>
<evidence type="ECO:0000313" key="3">
    <source>
        <dbReference type="Proteomes" id="UP000831785"/>
    </source>
</evidence>
<feature type="chain" id="PRO_5046171677" evidence="1">
    <location>
        <begin position="24"/>
        <end position="345"/>
    </location>
</feature>
<evidence type="ECO:0000313" key="2">
    <source>
        <dbReference type="EMBL" id="UOQ53650.1"/>
    </source>
</evidence>
<feature type="signal peptide" evidence="1">
    <location>
        <begin position="1"/>
        <end position="23"/>
    </location>
</feature>
<keyword evidence="3" id="KW-1185">Reference proteome</keyword>
<proteinExistence type="predicted"/>
<dbReference type="RefSeq" id="WP_244719222.1">
    <property type="nucleotide sequence ID" value="NZ_CP095049.1"/>
</dbReference>
<dbReference type="InterPro" id="IPR026444">
    <property type="entry name" value="Secre_tail"/>
</dbReference>
<evidence type="ECO:0000256" key="1">
    <source>
        <dbReference type="SAM" id="SignalP"/>
    </source>
</evidence>
<name>A0ABY4FAF2_9BACT</name>
<sequence>MKKLFTTFLMLLGGYLLTPASQAQQLYTNGNFTTGTTTKSGVVAPAGFTWSEAQNNTGETTITNSSAGYTGSKSAGYALADNFVVPAGLSWTINSLSFFSYQSGYTGTTSPFTELYVRIWRGSPAAAGSTVVYGDLITNRYAGAVSTNSYRIFNSLYPTPNTPGTTRLIWKVRANLSPAPVLPAGTYWVEWTSVVSGTLTHFYVPVTTAGARQTVGANALQFVPTTGLWTPIIDTGNPDTAPDVTIDFPFLINDATITATTVAAVGSSLRVGPVPTAENVQVEFAELRGASDLMLTDMQGRQVWAGKAPARSLAVTVPMAQLAAGVYTLSVRSAEGIDRVRVVKY</sequence>
<keyword evidence="1" id="KW-0732">Signal</keyword>
<protein>
    <submittedName>
        <fullName evidence="2">T9SS type A sorting domain-containing protein</fullName>
    </submittedName>
</protein>
<dbReference type="EMBL" id="CP095049">
    <property type="protein sequence ID" value="UOQ53650.1"/>
    <property type="molecule type" value="Genomic_DNA"/>
</dbReference>
<reference evidence="2 3" key="1">
    <citation type="submission" date="2022-04" db="EMBL/GenBank/DDBJ databases">
        <title>Hymenobacter sp. isolated from the air.</title>
        <authorList>
            <person name="Won M."/>
            <person name="Lee C.-M."/>
            <person name="Woen H.-Y."/>
            <person name="Kwon S.-W."/>
        </authorList>
    </citation>
    <scope>NUCLEOTIDE SEQUENCE [LARGE SCALE GENOMIC DNA]</scope>
    <source>
        <strain evidence="3">5116 S-27</strain>
    </source>
</reference>
<dbReference type="NCBIfam" id="TIGR04183">
    <property type="entry name" value="Por_Secre_tail"/>
    <property type="match status" value="1"/>
</dbReference>